<sequence length="137" mass="15880">MSWGTCYSGSNNIHFNFPPLMDDSRLFSNYYSSVLNDTVFQNNKNIKNNSDYRKYLQVNADTIIQNNQYISCIECGATSNYKLEPLTNIQSPYIFNSILSRDQPYGYETSNLKNIYLSKQQLDAQKHVSKYIINANE</sequence>
<proteinExistence type="predicted"/>
<dbReference type="EMBL" id="MN739864">
    <property type="protein sequence ID" value="QHT75185.1"/>
    <property type="molecule type" value="Genomic_DNA"/>
</dbReference>
<name>A0A6C0H4W0_9ZZZZ</name>
<evidence type="ECO:0000313" key="1">
    <source>
        <dbReference type="EMBL" id="QHT75185.1"/>
    </source>
</evidence>
<protein>
    <submittedName>
        <fullName evidence="1">Uncharacterized protein</fullName>
    </submittedName>
</protein>
<dbReference type="AlphaFoldDB" id="A0A6C0H4W0"/>
<reference evidence="1" key="1">
    <citation type="journal article" date="2020" name="Nature">
        <title>Giant virus diversity and host interactions through global metagenomics.</title>
        <authorList>
            <person name="Schulz F."/>
            <person name="Roux S."/>
            <person name="Paez-Espino D."/>
            <person name="Jungbluth S."/>
            <person name="Walsh D.A."/>
            <person name="Denef V.J."/>
            <person name="McMahon K.D."/>
            <person name="Konstantinidis K.T."/>
            <person name="Eloe-Fadrosh E.A."/>
            <person name="Kyrpides N.C."/>
            <person name="Woyke T."/>
        </authorList>
    </citation>
    <scope>NUCLEOTIDE SEQUENCE</scope>
    <source>
        <strain evidence="1">GVMAG-M-3300023179-63</strain>
    </source>
</reference>
<organism evidence="1">
    <name type="scientific">viral metagenome</name>
    <dbReference type="NCBI Taxonomy" id="1070528"/>
    <lineage>
        <taxon>unclassified sequences</taxon>
        <taxon>metagenomes</taxon>
        <taxon>organismal metagenomes</taxon>
    </lineage>
</organism>
<accession>A0A6C0H4W0</accession>